<reference evidence="2" key="1">
    <citation type="journal article" date="2020" name="Nature">
        <title>Giant virus diversity and host interactions through global metagenomics.</title>
        <authorList>
            <person name="Schulz F."/>
            <person name="Roux S."/>
            <person name="Paez-Espino D."/>
            <person name="Jungbluth S."/>
            <person name="Walsh D.A."/>
            <person name="Denef V.J."/>
            <person name="McMahon K.D."/>
            <person name="Konstantinidis K.T."/>
            <person name="Eloe-Fadrosh E.A."/>
            <person name="Kyrpides N.C."/>
            <person name="Woyke T."/>
        </authorList>
    </citation>
    <scope>NUCLEOTIDE SEQUENCE</scope>
    <source>
        <strain evidence="2">GVMAG-S-3300013006-138</strain>
    </source>
</reference>
<proteinExistence type="predicted"/>
<feature type="region of interest" description="Disordered" evidence="1">
    <location>
        <begin position="1"/>
        <end position="32"/>
    </location>
</feature>
<name>A0A6C0KMG0_9ZZZZ</name>
<evidence type="ECO:0000256" key="1">
    <source>
        <dbReference type="SAM" id="MobiDB-lite"/>
    </source>
</evidence>
<accession>A0A6C0KMG0</accession>
<dbReference type="AlphaFoldDB" id="A0A6C0KMG0"/>
<sequence length="316" mass="35761">MPTANPLRFSNTVADASKTSETSSGQHLLMPNRAPSTRNPYIVLVEVNSRDRNYNNQIQSNPLRFQFARPLKDIRTVELISGTIPSLPFCLNQHNNKFTFQEGTQSWKVTLPEGSYLATTLLIILSNALNCLSGIQNTYTVDYNMCTRPGNLYITASNPGILLQYSFLFASGLYQDTIDHSDGYFLQMNTPALLYGFDLSDYYSNPDGSLTSPYPIDPATSLTRLYLYIDLDNSQNLGCIERGAGRKSPFAIIYLDENNNGYKFLNKDTLTPASYSLPQPYSRLQNLNIEFRDEFYRLVNFNGKDFSLLLQFTLLE</sequence>
<organism evidence="2">
    <name type="scientific">viral metagenome</name>
    <dbReference type="NCBI Taxonomy" id="1070528"/>
    <lineage>
        <taxon>unclassified sequences</taxon>
        <taxon>metagenomes</taxon>
        <taxon>organismal metagenomes</taxon>
    </lineage>
</organism>
<evidence type="ECO:0000313" key="2">
    <source>
        <dbReference type="EMBL" id="QHU18473.1"/>
    </source>
</evidence>
<protein>
    <submittedName>
        <fullName evidence="2">Uncharacterized protein</fullName>
    </submittedName>
</protein>
<feature type="compositionally biased region" description="Polar residues" evidence="1">
    <location>
        <begin position="8"/>
        <end position="26"/>
    </location>
</feature>
<dbReference type="EMBL" id="MN740933">
    <property type="protein sequence ID" value="QHU18473.1"/>
    <property type="molecule type" value="Genomic_DNA"/>
</dbReference>